<feature type="region of interest" description="Disordered" evidence="1">
    <location>
        <begin position="32"/>
        <end position="71"/>
    </location>
</feature>
<accession>A0A147EVW0</accession>
<gene>
    <name evidence="3" type="ORF">NS220_11335</name>
</gene>
<protein>
    <recommendedName>
        <fullName evidence="5">DUF3558 domain-containing protein</fullName>
    </recommendedName>
</protein>
<proteinExistence type="predicted"/>
<dbReference type="PATRIC" id="fig|2033.6.peg.3506"/>
<name>A0A147EVW0_MICTE</name>
<evidence type="ECO:0008006" key="5">
    <source>
        <dbReference type="Google" id="ProtNLM"/>
    </source>
</evidence>
<dbReference type="Proteomes" id="UP000075025">
    <property type="component" value="Unassembled WGS sequence"/>
</dbReference>
<dbReference type="AlphaFoldDB" id="A0A147EVW0"/>
<feature type="signal peptide" evidence="2">
    <location>
        <begin position="1"/>
        <end position="25"/>
    </location>
</feature>
<keyword evidence="2" id="KW-0732">Signal</keyword>
<evidence type="ECO:0000256" key="2">
    <source>
        <dbReference type="SAM" id="SignalP"/>
    </source>
</evidence>
<organism evidence="3 4">
    <name type="scientific">Microbacterium testaceum</name>
    <name type="common">Aureobacterium testaceum</name>
    <name type="synonym">Brevibacterium testaceum</name>
    <dbReference type="NCBI Taxonomy" id="2033"/>
    <lineage>
        <taxon>Bacteria</taxon>
        <taxon>Bacillati</taxon>
        <taxon>Actinomycetota</taxon>
        <taxon>Actinomycetes</taxon>
        <taxon>Micrococcales</taxon>
        <taxon>Microbacteriaceae</taxon>
        <taxon>Microbacterium</taxon>
    </lineage>
</organism>
<sequence length="222" mass="23001">MEIAPMNRRRPAALIVLSLAVTALAGCTGVAPSADAPDEPAPQVIDSGAETEAPDGTDATPVPSSGRYPTCDEVKAALGPEVAELVVLPDSENGEKDGSSGHELSCTWATPQTAQQSLDLKNYGGISLGIMRDPKYVEKDYDDLGWTIDDPRLAADDAWALTAGGQYDPAAQVNLTSVQVVRDGTVVVITGGGAMLQEVPELAALTEGWAVGAGLSVLDLMR</sequence>
<evidence type="ECO:0000256" key="1">
    <source>
        <dbReference type="SAM" id="MobiDB-lite"/>
    </source>
</evidence>
<feature type="chain" id="PRO_5039207182" description="DUF3558 domain-containing protein" evidence="2">
    <location>
        <begin position="26"/>
        <end position="222"/>
    </location>
</feature>
<evidence type="ECO:0000313" key="4">
    <source>
        <dbReference type="Proteomes" id="UP000075025"/>
    </source>
</evidence>
<reference evidence="3 4" key="1">
    <citation type="journal article" date="2016" name="Front. Microbiol.">
        <title>Genomic Resource of Rice Seed Associated Bacteria.</title>
        <authorList>
            <person name="Midha S."/>
            <person name="Bansal K."/>
            <person name="Sharma S."/>
            <person name="Kumar N."/>
            <person name="Patil P.P."/>
            <person name="Chaudhry V."/>
            <person name="Patil P.B."/>
        </authorList>
    </citation>
    <scope>NUCLEOTIDE SEQUENCE [LARGE SCALE GENOMIC DNA]</scope>
    <source>
        <strain evidence="3 4">NS220</strain>
    </source>
</reference>
<evidence type="ECO:0000313" key="3">
    <source>
        <dbReference type="EMBL" id="KTR93736.1"/>
    </source>
</evidence>
<comment type="caution">
    <text evidence="3">The sequence shown here is derived from an EMBL/GenBank/DDBJ whole genome shotgun (WGS) entry which is preliminary data.</text>
</comment>
<dbReference type="EMBL" id="LDRT01000074">
    <property type="protein sequence ID" value="KTR93736.1"/>
    <property type="molecule type" value="Genomic_DNA"/>
</dbReference>